<feature type="transmembrane region" description="Helical" evidence="1">
    <location>
        <begin position="21"/>
        <end position="37"/>
    </location>
</feature>
<feature type="transmembrane region" description="Helical" evidence="1">
    <location>
        <begin position="219"/>
        <end position="240"/>
    </location>
</feature>
<gene>
    <name evidence="2" type="ordered locus">Runsl_5398</name>
</gene>
<feature type="transmembrane region" description="Helical" evidence="1">
    <location>
        <begin position="291"/>
        <end position="310"/>
    </location>
</feature>
<accession>A0A7U4E8V6</accession>
<keyword evidence="1" id="KW-0472">Membrane</keyword>
<proteinExistence type="predicted"/>
<feature type="transmembrane region" description="Helical" evidence="1">
    <location>
        <begin position="322"/>
        <end position="355"/>
    </location>
</feature>
<sequence>MPALWNILYKTLVREYYRQNTGFLFLVLMFGFGILRPEDHIALAAYVFASPFLLALVFGLWALYHLKTLFFVRQRFLWDSHSFLYELVLVPNAVRRFLLWAVQMMLWLPVIAYAAFVGYYGWKSGQYSAVLCTAGYVLLLPLTGVWVYEHRLFRPNPDTRLNLLSAYINRRFTKPYWSYFVLYLFNQAPVLLFLTKVFTCFVVVGVCKLYPTDTYDERLFSLAGSALGMVHLVVLLHLYEFEHVQLPFLRNLPLTLGQRFFNYSCLFALLMLPETLFLFRYLPKEVSSLYALEWCGLLIGLLWLIFGRFLQKHHTMEHLLKLGVYTFVVLYFLIMFRLPVTIIIGVCLSAGVWLFNRYYYRSEYLVDSKALEPRPED</sequence>
<dbReference type="Proteomes" id="UP000000493">
    <property type="component" value="Chromosome"/>
</dbReference>
<feature type="transmembrane region" description="Helical" evidence="1">
    <location>
        <begin position="100"/>
        <end position="122"/>
    </location>
</feature>
<dbReference type="KEGG" id="rsi:Runsl_5398"/>
<reference evidence="2 3" key="2">
    <citation type="journal article" date="2012" name="Stand. Genomic Sci.">
        <title>Complete genome sequence of the aquatic bacterium Runella slithyformis type strain (LSU 4(T)).</title>
        <authorList>
            <person name="Copeland A."/>
            <person name="Zhang X."/>
            <person name="Misra M."/>
            <person name="Lapidus A."/>
            <person name="Nolan M."/>
            <person name="Lucas S."/>
            <person name="Deshpande S."/>
            <person name="Cheng J.F."/>
            <person name="Tapia R."/>
            <person name="Goodwin L.A."/>
            <person name="Pitluck S."/>
            <person name="Liolios K."/>
            <person name="Pagani I."/>
            <person name="Ivanova N."/>
            <person name="Mikhailova N."/>
            <person name="Pati A."/>
            <person name="Chen A."/>
            <person name="Palaniappan K."/>
            <person name="Land M."/>
            <person name="Hauser L."/>
            <person name="Pan C."/>
            <person name="Jeffries C.D."/>
            <person name="Detter J.C."/>
            <person name="Brambilla E.M."/>
            <person name="Rohde M."/>
            <person name="Djao O.D."/>
            <person name="Goker M."/>
            <person name="Sikorski J."/>
            <person name="Tindall B.J."/>
            <person name="Woyke T."/>
            <person name="Bristow J."/>
            <person name="Eisen J.A."/>
            <person name="Markowitz V."/>
            <person name="Hugenholtz P."/>
            <person name="Kyrpides N.C."/>
            <person name="Klenk H.P."/>
            <person name="Mavromatis K."/>
        </authorList>
    </citation>
    <scope>NUCLEOTIDE SEQUENCE [LARGE SCALE GENOMIC DNA]</scope>
    <source>
        <strain evidence="3">ATCC 29530 / DSM 19594 / LMG 11500 / NCIMB 11436 / LSU 4</strain>
    </source>
</reference>
<keyword evidence="1" id="KW-0812">Transmembrane</keyword>
<keyword evidence="1" id="KW-1133">Transmembrane helix</keyword>
<feature type="transmembrane region" description="Helical" evidence="1">
    <location>
        <begin position="43"/>
        <end position="64"/>
    </location>
</feature>
<organism evidence="2 3">
    <name type="scientific">Runella slithyformis (strain ATCC 29530 / DSM 19594 / LMG 11500 / NCIMB 11436 / LSU 4)</name>
    <dbReference type="NCBI Taxonomy" id="761193"/>
    <lineage>
        <taxon>Bacteria</taxon>
        <taxon>Pseudomonadati</taxon>
        <taxon>Bacteroidota</taxon>
        <taxon>Cytophagia</taxon>
        <taxon>Cytophagales</taxon>
        <taxon>Spirosomataceae</taxon>
        <taxon>Runella</taxon>
    </lineage>
</organism>
<keyword evidence="3" id="KW-1185">Reference proteome</keyword>
<evidence type="ECO:0000313" key="2">
    <source>
        <dbReference type="EMBL" id="AEI51689.1"/>
    </source>
</evidence>
<reference evidence="3" key="1">
    <citation type="submission" date="2011-06" db="EMBL/GenBank/DDBJ databases">
        <title>The complete genome of chromosome of Runella slithyformis DSM 19594.</title>
        <authorList>
            <consortium name="US DOE Joint Genome Institute (JGI-PGF)"/>
            <person name="Lucas S."/>
            <person name="Han J."/>
            <person name="Lapidus A."/>
            <person name="Bruce D."/>
            <person name="Goodwin L."/>
            <person name="Pitluck S."/>
            <person name="Peters L."/>
            <person name="Kyrpides N."/>
            <person name="Mavromatis K."/>
            <person name="Ivanova N."/>
            <person name="Ovchinnikova G."/>
            <person name="Zhang X."/>
            <person name="Misra M."/>
            <person name="Detter J.C."/>
            <person name="Tapia R."/>
            <person name="Han C."/>
            <person name="Land M."/>
            <person name="Hauser L."/>
            <person name="Markowitz V."/>
            <person name="Cheng J.-F."/>
            <person name="Hugenholtz P."/>
            <person name="Woyke T."/>
            <person name="Wu D."/>
            <person name="Tindall B."/>
            <person name="Faehrich R."/>
            <person name="Brambilla E."/>
            <person name="Klenk H.-P."/>
            <person name="Eisen J.A."/>
        </authorList>
    </citation>
    <scope>NUCLEOTIDE SEQUENCE [LARGE SCALE GENOMIC DNA]</scope>
    <source>
        <strain evidence="3">ATCC 29530 / DSM 19594 / LMG 11500 / NCIMB 11436 / LSU 4</strain>
    </source>
</reference>
<evidence type="ECO:0000256" key="1">
    <source>
        <dbReference type="SAM" id="Phobius"/>
    </source>
</evidence>
<dbReference type="AlphaFoldDB" id="A0A7U4E8V6"/>
<feature type="transmembrane region" description="Helical" evidence="1">
    <location>
        <begin position="180"/>
        <end position="207"/>
    </location>
</feature>
<evidence type="ECO:0000313" key="3">
    <source>
        <dbReference type="Proteomes" id="UP000000493"/>
    </source>
</evidence>
<protein>
    <submittedName>
        <fullName evidence="2">Uncharacterized protein</fullName>
    </submittedName>
</protein>
<dbReference type="EMBL" id="CP002859">
    <property type="protein sequence ID" value="AEI51689.1"/>
    <property type="molecule type" value="Genomic_DNA"/>
</dbReference>
<feature type="transmembrane region" description="Helical" evidence="1">
    <location>
        <begin position="260"/>
        <end position="279"/>
    </location>
</feature>
<dbReference type="RefSeq" id="WP_013930957.1">
    <property type="nucleotide sequence ID" value="NC_015703.1"/>
</dbReference>
<feature type="transmembrane region" description="Helical" evidence="1">
    <location>
        <begin position="129"/>
        <end position="148"/>
    </location>
</feature>
<name>A0A7U4E8V6_RUNSL</name>